<feature type="non-terminal residue" evidence="6">
    <location>
        <position position="1"/>
    </location>
</feature>
<proteinExistence type="inferred from homology"/>
<gene>
    <name evidence="6" type="ORF">AVDCRST_MAG64-11</name>
</gene>
<dbReference type="PRINTS" id="PR00127">
    <property type="entry name" value="CLPPROTEASEP"/>
</dbReference>
<accession>A0A6J4N3I5</accession>
<name>A0A6J4N3I5_9BACT</name>
<dbReference type="Gene3D" id="3.90.226.10">
    <property type="entry name" value="2-enoyl-CoA Hydratase, Chain A, domain 1"/>
    <property type="match status" value="1"/>
</dbReference>
<evidence type="ECO:0000256" key="1">
    <source>
        <dbReference type="ARBA" id="ARBA00008683"/>
    </source>
</evidence>
<dbReference type="GO" id="GO:0006508">
    <property type="term" value="P:proteolysis"/>
    <property type="evidence" value="ECO:0007669"/>
    <property type="project" value="UniProtKB-KW"/>
</dbReference>
<dbReference type="EMBL" id="CADCUQ010000006">
    <property type="protein sequence ID" value="CAA9372116.1"/>
    <property type="molecule type" value="Genomic_DNA"/>
</dbReference>
<dbReference type="NCBIfam" id="TIGR00706">
    <property type="entry name" value="SppA_dom"/>
    <property type="match status" value="1"/>
</dbReference>
<evidence type="ECO:0000256" key="2">
    <source>
        <dbReference type="ARBA" id="ARBA00022670"/>
    </source>
</evidence>
<reference evidence="6" key="1">
    <citation type="submission" date="2020-02" db="EMBL/GenBank/DDBJ databases">
        <authorList>
            <person name="Meier V. D."/>
        </authorList>
    </citation>
    <scope>NUCLEOTIDE SEQUENCE</scope>
    <source>
        <strain evidence="6">AVDCRST_MAG64</strain>
    </source>
</reference>
<evidence type="ECO:0000256" key="4">
    <source>
        <dbReference type="ARBA" id="ARBA00022825"/>
    </source>
</evidence>
<keyword evidence="4" id="KW-0720">Serine protease</keyword>
<protein>
    <submittedName>
        <fullName evidence="6">Signal peptide peptidase SppA (Protease 4)</fullName>
    </submittedName>
</protein>
<evidence type="ECO:0000259" key="5">
    <source>
        <dbReference type="Pfam" id="PF01343"/>
    </source>
</evidence>
<dbReference type="SUPFAM" id="SSF52096">
    <property type="entry name" value="ClpP/crotonase"/>
    <property type="match status" value="1"/>
</dbReference>
<dbReference type="InterPro" id="IPR001907">
    <property type="entry name" value="ClpP"/>
</dbReference>
<dbReference type="PANTHER" id="PTHR33209:SF1">
    <property type="entry name" value="PEPTIDASE S49 DOMAIN-CONTAINING PROTEIN"/>
    <property type="match status" value="1"/>
</dbReference>
<organism evidence="6">
    <name type="scientific">uncultured Phycisphaerae bacterium</name>
    <dbReference type="NCBI Taxonomy" id="904963"/>
    <lineage>
        <taxon>Bacteria</taxon>
        <taxon>Pseudomonadati</taxon>
        <taxon>Planctomycetota</taxon>
        <taxon>Phycisphaerae</taxon>
        <taxon>environmental samples</taxon>
    </lineage>
</organism>
<dbReference type="Pfam" id="PF01343">
    <property type="entry name" value="Peptidase_S49"/>
    <property type="match status" value="1"/>
</dbReference>
<dbReference type="InterPro" id="IPR047272">
    <property type="entry name" value="S49_SppA_C"/>
</dbReference>
<dbReference type="InterPro" id="IPR029045">
    <property type="entry name" value="ClpP/crotonase-like_dom_sf"/>
</dbReference>
<dbReference type="InterPro" id="IPR002142">
    <property type="entry name" value="Peptidase_S49"/>
</dbReference>
<dbReference type="GO" id="GO:0004176">
    <property type="term" value="F:ATP-dependent peptidase activity"/>
    <property type="evidence" value="ECO:0007669"/>
    <property type="project" value="InterPro"/>
</dbReference>
<comment type="similarity">
    <text evidence="1">Belongs to the peptidase S49 family.</text>
</comment>
<keyword evidence="2 6" id="KW-0645">Protease</keyword>
<keyword evidence="3" id="KW-0378">Hydrolase</keyword>
<sequence>KRPEPSGKPAIALIYAEGTITDGEGGEGLLGGSSVGSAGMRRALRAAAKDDNVKAVVIRIDSPGGSALASEVMWQAARHVAEKKPVIVSIGSMAASGGYYLASAGDHIFADPSAIVGSIGVVGGKFVLKDLYDKIGLTTETFYRGKNADLFSDSKPFDDRQRRLITNWMRNTYEQFTSRVMHTRKDKIKDIDQVARGRIFLARQAKELGMVDEIGGIEAALTHAAGKASLQKGGYDVQVLPAPRTLGDMLLGTAMSQAELPFNATVKIGEDSILRTLSPRARQSIGQQLDFLQLLQDRPVVLVTPYVLTVR</sequence>
<evidence type="ECO:0000256" key="3">
    <source>
        <dbReference type="ARBA" id="ARBA00022801"/>
    </source>
</evidence>
<dbReference type="CDD" id="cd07023">
    <property type="entry name" value="S49_Sppa_N_C"/>
    <property type="match status" value="1"/>
</dbReference>
<feature type="domain" description="Peptidase S49" evidence="5">
    <location>
        <begin position="80"/>
        <end position="229"/>
    </location>
</feature>
<evidence type="ECO:0000313" key="6">
    <source>
        <dbReference type="EMBL" id="CAA9372116.1"/>
    </source>
</evidence>
<dbReference type="GO" id="GO:0004252">
    <property type="term" value="F:serine-type endopeptidase activity"/>
    <property type="evidence" value="ECO:0007669"/>
    <property type="project" value="InterPro"/>
</dbReference>
<dbReference type="PANTHER" id="PTHR33209">
    <property type="entry name" value="PROTEASE 4"/>
    <property type="match status" value="1"/>
</dbReference>
<dbReference type="AlphaFoldDB" id="A0A6J4N3I5"/>
<dbReference type="InterPro" id="IPR004635">
    <property type="entry name" value="Pept_S49_SppA"/>
</dbReference>